<accession>A0A540W542</accession>
<evidence type="ECO:0000313" key="3">
    <source>
        <dbReference type="Proteomes" id="UP000319103"/>
    </source>
</evidence>
<gene>
    <name evidence="2" type="ORF">E6W39_20160</name>
</gene>
<dbReference type="Pfam" id="PF13191">
    <property type="entry name" value="AAA_16"/>
    <property type="match status" value="1"/>
</dbReference>
<dbReference type="GO" id="GO:0005524">
    <property type="term" value="F:ATP binding"/>
    <property type="evidence" value="ECO:0007669"/>
    <property type="project" value="UniProtKB-KW"/>
</dbReference>
<dbReference type="Proteomes" id="UP000319103">
    <property type="component" value="Unassembled WGS sequence"/>
</dbReference>
<comment type="caution">
    <text evidence="2">The sequence shown here is derived from an EMBL/GenBank/DDBJ whole genome shotgun (WGS) entry which is preliminary data.</text>
</comment>
<dbReference type="EMBL" id="VIGB01000003">
    <property type="protein sequence ID" value="TQF04120.1"/>
    <property type="molecule type" value="Genomic_DNA"/>
</dbReference>
<feature type="domain" description="Orc1-like AAA ATPase" evidence="1">
    <location>
        <begin position="13"/>
        <end position="110"/>
    </location>
</feature>
<reference evidence="2 3" key="1">
    <citation type="submission" date="2019-06" db="EMBL/GenBank/DDBJ databases">
        <title>Description of Kitasatospora acidophila sp. nov. isolated from pine grove soil, and reclassification of Streptomyces novaecaesareae to Kitasatospora novaeceasareae comb. nov.</title>
        <authorList>
            <person name="Kim M.J."/>
        </authorList>
    </citation>
    <scope>NUCLEOTIDE SEQUENCE [LARGE SCALE GENOMIC DNA]</scope>
    <source>
        <strain evidence="2 3">MMS16-CNU292</strain>
    </source>
</reference>
<name>A0A540W542_9ACTN</name>
<keyword evidence="2" id="KW-0067">ATP-binding</keyword>
<keyword evidence="3" id="KW-1185">Reference proteome</keyword>
<keyword evidence="2" id="KW-0547">Nucleotide-binding</keyword>
<protein>
    <submittedName>
        <fullName evidence="2">ATP-binding protein</fullName>
    </submittedName>
</protein>
<organism evidence="2 3">
    <name type="scientific">Kitasatospora acidiphila</name>
    <dbReference type="NCBI Taxonomy" id="2567942"/>
    <lineage>
        <taxon>Bacteria</taxon>
        <taxon>Bacillati</taxon>
        <taxon>Actinomycetota</taxon>
        <taxon>Actinomycetes</taxon>
        <taxon>Kitasatosporales</taxon>
        <taxon>Streptomycetaceae</taxon>
        <taxon>Kitasatospora</taxon>
    </lineage>
</organism>
<dbReference type="InterPro" id="IPR041664">
    <property type="entry name" value="AAA_16"/>
</dbReference>
<proteinExistence type="predicted"/>
<dbReference type="OrthoDB" id="5476461at2"/>
<evidence type="ECO:0000259" key="1">
    <source>
        <dbReference type="Pfam" id="PF13191"/>
    </source>
</evidence>
<evidence type="ECO:0000313" key="2">
    <source>
        <dbReference type="EMBL" id="TQF04120.1"/>
    </source>
</evidence>
<sequence>MPRMTSRTGAPGLLARDVELSALAEAHREAAGGEPVTVLVGGDAGIGKTRLVTEFTAALPDLVLTGGCLALGADGLPYAPFTTVLRRLVREHGRDWPAEALPGAGRTRWRTGCRSWARRATAGPGCSARCSPCWRRPRRSAAWCWCWRTCTGPTRPAANCCSSCSATSARPASCCWSPTAPPTSTTATPPVSCSPRWPGCPGCAGWTRGRSGAPTSPRWRGIR</sequence>
<dbReference type="AlphaFoldDB" id="A0A540W542"/>